<dbReference type="SUPFAM" id="SSF53756">
    <property type="entry name" value="UDP-Glycosyltransferase/glycogen phosphorylase"/>
    <property type="match status" value="1"/>
</dbReference>
<accession>A0A011NY01</accession>
<dbReference type="AlphaFoldDB" id="A0A011NY01"/>
<dbReference type="STRING" id="1454004.AW11_02432"/>
<dbReference type="EC" id="2.4.1.284" evidence="2"/>
<evidence type="ECO:0000313" key="2">
    <source>
        <dbReference type="EMBL" id="EXI87568.1"/>
    </source>
</evidence>
<comment type="caution">
    <text evidence="2">The sequence shown here is derived from an EMBL/GenBank/DDBJ whole genome shotgun (WGS) entry which is preliminary data.</text>
</comment>
<organism evidence="2 3">
    <name type="scientific">Accumulibacter regalis</name>
    <dbReference type="NCBI Taxonomy" id="522306"/>
    <lineage>
        <taxon>Bacteria</taxon>
        <taxon>Pseudomonadati</taxon>
        <taxon>Pseudomonadota</taxon>
        <taxon>Betaproteobacteria</taxon>
        <taxon>Candidatus Accumulibacter</taxon>
    </lineage>
</organism>
<dbReference type="PANTHER" id="PTHR45947">
    <property type="entry name" value="SULFOQUINOVOSYL TRANSFERASE SQD2"/>
    <property type="match status" value="1"/>
</dbReference>
<dbReference type="GO" id="GO:0102318">
    <property type="term" value="F:2-deoxystreptamine glucosyltransferase activity"/>
    <property type="evidence" value="ECO:0007669"/>
    <property type="project" value="UniProtKB-EC"/>
</dbReference>
<reference evidence="2" key="1">
    <citation type="submission" date="2014-02" db="EMBL/GenBank/DDBJ databases">
        <title>Expanding our view of genomic diversity in Candidatus Accumulibacter clades.</title>
        <authorList>
            <person name="Skennerton C.T."/>
            <person name="Barr J.J."/>
            <person name="Slater F.R."/>
            <person name="Bond P.L."/>
            <person name="Tyson G.W."/>
        </authorList>
    </citation>
    <scope>NUCLEOTIDE SEQUENCE [LARGE SCALE GENOMIC DNA]</scope>
</reference>
<evidence type="ECO:0000259" key="1">
    <source>
        <dbReference type="Pfam" id="PF00534"/>
    </source>
</evidence>
<dbReference type="PANTHER" id="PTHR45947:SF3">
    <property type="entry name" value="SULFOQUINOVOSYL TRANSFERASE SQD2"/>
    <property type="match status" value="1"/>
</dbReference>
<sequence>MHVTQKQSNAASVIAPITRLGRAWNLLRPALGHVIVGLQKSEDRSWRSLGLLPTLADRRILAEEPDVVNLHWIGDETLNIGEVARLARCSPVVWTLHDMWPFCGAEHYADEHPDARWRHGYPRSSRPTTQTGIDLDRWTWRRKAAAWRDIPPIHLIAPSRWIADRAAQSPLMRGWPTSVIPNALDVHRFRPTPRSAARQALGLPLEGPVLLFGSLGSNEAKRKGWDLLAQALATLAITNRDLSCLIVGQEPPANPPSLSLPTRWLGTLHDDISLALVYAAVDVTVVPSRQEVLGQLATEAQACGCPVAAFHTGGLSDVVDHLSTGYLAQPFDPSELAQGIRWILDDPERHMQLRIAARRRARQLWSPDVVIPRYEGAFRQAIADFSRAGR</sequence>
<dbReference type="InterPro" id="IPR001296">
    <property type="entry name" value="Glyco_trans_1"/>
</dbReference>
<dbReference type="Gene3D" id="3.40.50.2000">
    <property type="entry name" value="Glycogen Phosphorylase B"/>
    <property type="match status" value="2"/>
</dbReference>
<dbReference type="InterPro" id="IPR050194">
    <property type="entry name" value="Glycosyltransferase_grp1"/>
</dbReference>
<dbReference type="eggNOG" id="COG0438">
    <property type="taxonomic scope" value="Bacteria"/>
</dbReference>
<feature type="domain" description="Glycosyl transferase family 1" evidence="1">
    <location>
        <begin position="220"/>
        <end position="359"/>
    </location>
</feature>
<keyword evidence="2" id="KW-0328">Glycosyltransferase</keyword>
<dbReference type="PATRIC" id="fig|1454004.3.peg.2512"/>
<keyword evidence="3" id="KW-1185">Reference proteome</keyword>
<protein>
    <submittedName>
        <fullName evidence="2">2-deoxystreptamine glucosyltransferase</fullName>
        <ecNumber evidence="2">2.4.1.284</ecNumber>
    </submittedName>
</protein>
<proteinExistence type="predicted"/>
<keyword evidence="2" id="KW-0808">Transferase</keyword>
<dbReference type="EMBL" id="JEMY01000033">
    <property type="protein sequence ID" value="EXI87568.1"/>
    <property type="molecule type" value="Genomic_DNA"/>
</dbReference>
<evidence type="ECO:0000313" key="3">
    <source>
        <dbReference type="Proteomes" id="UP000022141"/>
    </source>
</evidence>
<name>A0A011NY01_ACCRE</name>
<gene>
    <name evidence="2" type="primary">kanF</name>
    <name evidence="2" type="ORF">AW11_02432</name>
</gene>
<dbReference type="Proteomes" id="UP000022141">
    <property type="component" value="Unassembled WGS sequence"/>
</dbReference>
<dbReference type="Pfam" id="PF00534">
    <property type="entry name" value="Glycos_transf_1"/>
    <property type="match status" value="1"/>
</dbReference>